<dbReference type="Gene3D" id="4.10.640.10">
    <property type="entry name" value="Ribosomal protein S18"/>
    <property type="match status" value="1"/>
</dbReference>
<dbReference type="AlphaFoldDB" id="A0A6G1SNL4"/>
<evidence type="ECO:0000256" key="6">
    <source>
        <dbReference type="ARBA" id="ARBA00023128"/>
    </source>
</evidence>
<dbReference type="EMBL" id="GGYP01007343">
    <property type="protein sequence ID" value="MDE52114.1"/>
    <property type="molecule type" value="Transcribed_RNA"/>
</dbReference>
<comment type="similarity">
    <text evidence="2">Belongs to the bacterial ribosomal protein bS18 family. Mitochondrion-specific ribosomal protein mS40 subfamily.</text>
</comment>
<keyword evidence="4" id="KW-0809">Transit peptide</keyword>
<evidence type="ECO:0000256" key="7">
    <source>
        <dbReference type="ARBA" id="ARBA00023274"/>
    </source>
</evidence>
<evidence type="ECO:0000256" key="1">
    <source>
        <dbReference type="ARBA" id="ARBA00004173"/>
    </source>
</evidence>
<keyword evidence="3" id="KW-0597">Phosphoprotein</keyword>
<keyword evidence="5 11" id="KW-0689">Ribosomal protein</keyword>
<comment type="subcellular location">
    <subcellularLocation>
        <location evidence="1">Mitochondrion</location>
    </subcellularLocation>
</comment>
<evidence type="ECO:0000256" key="10">
    <source>
        <dbReference type="ARBA" id="ARBA00035515"/>
    </source>
</evidence>
<evidence type="ECO:0000256" key="8">
    <source>
        <dbReference type="ARBA" id="ARBA00032055"/>
    </source>
</evidence>
<organism evidence="11">
    <name type="scientific">Aceria tosichella</name>
    <name type="common">wheat curl mite</name>
    <dbReference type="NCBI Taxonomy" id="561515"/>
    <lineage>
        <taxon>Eukaryota</taxon>
        <taxon>Metazoa</taxon>
        <taxon>Ecdysozoa</taxon>
        <taxon>Arthropoda</taxon>
        <taxon>Chelicerata</taxon>
        <taxon>Arachnida</taxon>
        <taxon>Acari</taxon>
        <taxon>Acariformes</taxon>
        <taxon>Trombidiformes</taxon>
        <taxon>Prostigmata</taxon>
        <taxon>Eupodina</taxon>
        <taxon>Eriophyoidea</taxon>
        <taxon>Eriophyidae</taxon>
        <taxon>Eriophyinae</taxon>
        <taxon>Aceriini</taxon>
        <taxon>Aceria</taxon>
    </lineage>
</organism>
<accession>A0A6G1SNL4</accession>
<evidence type="ECO:0000313" key="11">
    <source>
        <dbReference type="EMBL" id="MDE52114.1"/>
    </source>
</evidence>
<dbReference type="GO" id="GO:0005739">
    <property type="term" value="C:mitochondrion"/>
    <property type="evidence" value="ECO:0007669"/>
    <property type="project" value="UniProtKB-SubCell"/>
</dbReference>
<dbReference type="GO" id="GO:1990904">
    <property type="term" value="C:ribonucleoprotein complex"/>
    <property type="evidence" value="ECO:0007669"/>
    <property type="project" value="UniProtKB-KW"/>
</dbReference>
<dbReference type="InterPro" id="IPR036870">
    <property type="entry name" value="Ribosomal_bS18_sf"/>
</dbReference>
<reference evidence="11" key="1">
    <citation type="submission" date="2018-10" db="EMBL/GenBank/DDBJ databases">
        <title>Transcriptome assembly of Aceria tosichella (Wheat curl mite) Type 2.</title>
        <authorList>
            <person name="Scully E.D."/>
            <person name="Geib S.M."/>
            <person name="Palmer N.A."/>
            <person name="Gupta A.K."/>
            <person name="Sarath G."/>
            <person name="Tatineni S."/>
        </authorList>
    </citation>
    <scope>NUCLEOTIDE SEQUENCE</scope>
    <source>
        <strain evidence="11">LincolnNE</strain>
    </source>
</reference>
<dbReference type="GO" id="GO:0003735">
    <property type="term" value="F:structural constituent of ribosome"/>
    <property type="evidence" value="ECO:0007669"/>
    <property type="project" value="InterPro"/>
</dbReference>
<keyword evidence="6" id="KW-0496">Mitochondrion</keyword>
<evidence type="ECO:0000256" key="3">
    <source>
        <dbReference type="ARBA" id="ARBA00022553"/>
    </source>
</evidence>
<dbReference type="GO" id="GO:0032543">
    <property type="term" value="P:mitochondrial translation"/>
    <property type="evidence" value="ECO:0007669"/>
    <property type="project" value="InterPro"/>
</dbReference>
<sequence>MARNLLRFVIATNIRKLSTTNIVERSAKVNLFDLNFDRRIKVDYKDSIRYLESEAYNRTYQGGLVWHLYKRNHKSLYPSENTRPNCINPDGFLTTSYPCSICRDEYLVLHPENIKLLSQFIDPYTGEIIERRKHGLCLKQYRNLIISVLQSKDLGLLTHELPDRLYDYNDYYKSD</sequence>
<dbReference type="PANTHER" id="PTHR13329">
    <property type="entry name" value="MITOCHONDRIAL RIBOSOMAL PROTEIN S18B"/>
    <property type="match status" value="1"/>
</dbReference>
<evidence type="ECO:0000256" key="2">
    <source>
        <dbReference type="ARBA" id="ARBA00006136"/>
    </source>
</evidence>
<proteinExistence type="inferred from homology"/>
<gene>
    <name evidence="11" type="primary">MRPS18B</name>
    <name evidence="11" type="ORF">g.11923</name>
</gene>
<evidence type="ECO:0000256" key="5">
    <source>
        <dbReference type="ARBA" id="ARBA00022980"/>
    </source>
</evidence>
<name>A0A6G1SNL4_9ACAR</name>
<protein>
    <recommendedName>
        <fullName evidence="9">Small ribosomal subunit protein mS40</fullName>
    </recommendedName>
    <alternativeName>
        <fullName evidence="8">28S ribosomal protein S18-2, mitochondrial</fullName>
    </alternativeName>
    <alternativeName>
        <fullName evidence="10">28S ribosomal protein S18b, mitochondrial</fullName>
    </alternativeName>
</protein>
<dbReference type="InterPro" id="IPR001648">
    <property type="entry name" value="Ribosomal_bS18"/>
</dbReference>
<dbReference type="Pfam" id="PF01084">
    <property type="entry name" value="Ribosomal_S18"/>
    <property type="match status" value="1"/>
</dbReference>
<dbReference type="SUPFAM" id="SSF46911">
    <property type="entry name" value="Ribosomal protein S18"/>
    <property type="match status" value="1"/>
</dbReference>
<keyword evidence="7" id="KW-0687">Ribonucleoprotein</keyword>
<dbReference type="GO" id="GO:0005840">
    <property type="term" value="C:ribosome"/>
    <property type="evidence" value="ECO:0007669"/>
    <property type="project" value="UniProtKB-KW"/>
</dbReference>
<evidence type="ECO:0000256" key="9">
    <source>
        <dbReference type="ARBA" id="ARBA00035130"/>
    </source>
</evidence>
<dbReference type="InterPro" id="IPR040054">
    <property type="entry name" value="MRPS18B"/>
</dbReference>
<dbReference type="PANTHER" id="PTHR13329:SF2">
    <property type="entry name" value="SMALL RIBOSOMAL SUBUNIT PROTEIN MS40"/>
    <property type="match status" value="1"/>
</dbReference>
<evidence type="ECO:0000256" key="4">
    <source>
        <dbReference type="ARBA" id="ARBA00022946"/>
    </source>
</evidence>